<proteinExistence type="inferred from homology"/>
<evidence type="ECO:0000256" key="1">
    <source>
        <dbReference type="ARBA" id="ARBA00001554"/>
    </source>
</evidence>
<dbReference type="PANTHER" id="PTHR12599">
    <property type="entry name" value="PTERIN-4-ALPHA-CARBINOLAMINE DEHYDRATASE"/>
    <property type="match status" value="1"/>
</dbReference>
<dbReference type="InterPro" id="IPR041581">
    <property type="entry name" value="Glyoxalase_6"/>
</dbReference>
<name>A0ABU2BVI0_9ACTN</name>
<dbReference type="Pfam" id="PF01329">
    <property type="entry name" value="Pterin_4a"/>
    <property type="match status" value="1"/>
</dbReference>
<dbReference type="RefSeq" id="WP_310301541.1">
    <property type="nucleotide sequence ID" value="NZ_BAAAPS010000008.1"/>
</dbReference>
<comment type="caution">
    <text evidence="7">The sequence shown here is derived from an EMBL/GenBank/DDBJ whole genome shotgun (WGS) entry which is preliminary data.</text>
</comment>
<evidence type="ECO:0000313" key="8">
    <source>
        <dbReference type="Proteomes" id="UP001183648"/>
    </source>
</evidence>
<comment type="catalytic activity">
    <reaction evidence="1">
        <text>(4aS,6R)-4a-hydroxy-L-erythro-5,6,7,8-tetrahydrobiopterin = (6R)-L-erythro-6,7-dihydrobiopterin + H2O</text>
        <dbReference type="Rhea" id="RHEA:11920"/>
        <dbReference type="ChEBI" id="CHEBI:15377"/>
        <dbReference type="ChEBI" id="CHEBI:15642"/>
        <dbReference type="ChEBI" id="CHEBI:43120"/>
        <dbReference type="EC" id="4.2.1.96"/>
    </reaction>
</comment>
<organism evidence="7 8">
    <name type="scientific">Nocardioides marmoribigeumensis</name>
    <dbReference type="NCBI Taxonomy" id="433649"/>
    <lineage>
        <taxon>Bacteria</taxon>
        <taxon>Bacillati</taxon>
        <taxon>Actinomycetota</taxon>
        <taxon>Actinomycetes</taxon>
        <taxon>Propionibacteriales</taxon>
        <taxon>Nocardioidaceae</taxon>
        <taxon>Nocardioides</taxon>
    </lineage>
</organism>
<dbReference type="EC" id="4.2.1.96" evidence="3"/>
<accession>A0ABU2BVI0</accession>
<dbReference type="Gene3D" id="3.30.1360.20">
    <property type="entry name" value="Transcriptional coactivator/pterin dehydratase"/>
    <property type="match status" value="1"/>
</dbReference>
<sequence length="221" mass="24189">MSPDRKQTLTGSQVEAEGLTGWTFALDELSTRISCPDFAAALRLVVAIGEAAESADHHPDLDLRWGRVDVRMSSHDVGGVTSRDVDLARTISRLVQEQGAEQASDTVSRLELALDTPSAAEIRPFWAAIQGLEDAGDGEWADLKDPFDRTPTLWFQESGDEEPRQRWHPDIWVDPAQARARIDAALAAGGTLVSDEHAPSFWVLADAQGNKACICTWQERG</sequence>
<feature type="domain" description="Glyoxalase-like" evidence="6">
    <location>
        <begin position="112"/>
        <end position="215"/>
    </location>
</feature>
<reference evidence="7 8" key="1">
    <citation type="submission" date="2023-07" db="EMBL/GenBank/DDBJ databases">
        <title>Sequencing the genomes of 1000 actinobacteria strains.</title>
        <authorList>
            <person name="Klenk H.-P."/>
        </authorList>
    </citation>
    <scope>NUCLEOTIDE SEQUENCE [LARGE SCALE GENOMIC DNA]</scope>
    <source>
        <strain evidence="7 8">DSM 19426</strain>
    </source>
</reference>
<evidence type="ECO:0000313" key="7">
    <source>
        <dbReference type="EMBL" id="MDR7362276.1"/>
    </source>
</evidence>
<evidence type="ECO:0000259" key="6">
    <source>
        <dbReference type="Pfam" id="PF18029"/>
    </source>
</evidence>
<keyword evidence="5 7" id="KW-0456">Lyase</keyword>
<dbReference type="CDD" id="cd00488">
    <property type="entry name" value="PCD_DCoH"/>
    <property type="match status" value="1"/>
</dbReference>
<dbReference type="Pfam" id="PF18029">
    <property type="entry name" value="Glyoxalase_6"/>
    <property type="match status" value="1"/>
</dbReference>
<dbReference type="PANTHER" id="PTHR12599:SF0">
    <property type="entry name" value="PTERIN-4-ALPHA-CARBINOLAMINE DEHYDRATASE"/>
    <property type="match status" value="1"/>
</dbReference>
<evidence type="ECO:0000256" key="4">
    <source>
        <dbReference type="ARBA" id="ARBA00021735"/>
    </source>
</evidence>
<keyword evidence="8" id="KW-1185">Reference proteome</keyword>
<dbReference type="InterPro" id="IPR036428">
    <property type="entry name" value="PCD_sf"/>
</dbReference>
<dbReference type="NCBIfam" id="NF002017">
    <property type="entry name" value="PRK00823.1-2"/>
    <property type="match status" value="1"/>
</dbReference>
<gene>
    <name evidence="7" type="ORF">J2S63_001829</name>
</gene>
<comment type="similarity">
    <text evidence="2">Belongs to the pterin-4-alpha-carbinolamine dehydratase family.</text>
</comment>
<dbReference type="InterPro" id="IPR029068">
    <property type="entry name" value="Glyas_Bleomycin-R_OHBP_Dase"/>
</dbReference>
<evidence type="ECO:0000256" key="5">
    <source>
        <dbReference type="ARBA" id="ARBA00023239"/>
    </source>
</evidence>
<dbReference type="Gene3D" id="3.10.180.10">
    <property type="entry name" value="2,3-Dihydroxybiphenyl 1,2-Dioxygenase, domain 1"/>
    <property type="match status" value="1"/>
</dbReference>
<protein>
    <recommendedName>
        <fullName evidence="4">Putative pterin-4-alpha-carbinolamine dehydratase</fullName>
        <ecNumber evidence="3">4.2.1.96</ecNumber>
    </recommendedName>
</protein>
<dbReference type="EMBL" id="JAVDYG010000001">
    <property type="protein sequence ID" value="MDR7362276.1"/>
    <property type="molecule type" value="Genomic_DNA"/>
</dbReference>
<evidence type="ECO:0000256" key="2">
    <source>
        <dbReference type="ARBA" id="ARBA00006472"/>
    </source>
</evidence>
<dbReference type="Proteomes" id="UP001183648">
    <property type="component" value="Unassembled WGS sequence"/>
</dbReference>
<evidence type="ECO:0000256" key="3">
    <source>
        <dbReference type="ARBA" id="ARBA00013252"/>
    </source>
</evidence>
<dbReference type="InterPro" id="IPR001533">
    <property type="entry name" value="Pterin_deHydtase"/>
</dbReference>
<dbReference type="GO" id="GO:0008124">
    <property type="term" value="F:4-alpha-hydroxytetrahydrobiopterin dehydratase activity"/>
    <property type="evidence" value="ECO:0007669"/>
    <property type="project" value="UniProtKB-EC"/>
</dbReference>
<dbReference type="SUPFAM" id="SSF55248">
    <property type="entry name" value="PCD-like"/>
    <property type="match status" value="1"/>
</dbReference>